<dbReference type="Proteomes" id="UP000677016">
    <property type="component" value="Unassembled WGS sequence"/>
</dbReference>
<sequence>MEVTIGVQNVAREITVETDADSDEVAKAVDTALASPEGVLRLTDSKGRTILVPGRAVGWVQVGESEKGRVGFHSL</sequence>
<dbReference type="Pfam" id="PF11305">
    <property type="entry name" value="DUF3107"/>
    <property type="match status" value="1"/>
</dbReference>
<evidence type="ECO:0000313" key="1">
    <source>
        <dbReference type="EMBL" id="MBR7743828.1"/>
    </source>
</evidence>
<reference evidence="1" key="1">
    <citation type="submission" date="2021-04" db="EMBL/GenBank/DDBJ databases">
        <title>Phycicoccus avicenniae sp. nov., a novel endophytic actinomycetes isolated from branch of Avicennia mariana.</title>
        <authorList>
            <person name="Tuo L."/>
        </authorList>
    </citation>
    <scope>NUCLEOTIDE SEQUENCE</scope>
    <source>
        <strain evidence="1">BSK3Z-2</strain>
    </source>
</reference>
<evidence type="ECO:0000313" key="2">
    <source>
        <dbReference type="Proteomes" id="UP000677016"/>
    </source>
</evidence>
<name>A0A941HZ91_9MICO</name>
<dbReference type="EMBL" id="JAGSNF010000015">
    <property type="protein sequence ID" value="MBR7743828.1"/>
    <property type="molecule type" value="Genomic_DNA"/>
</dbReference>
<dbReference type="InterPro" id="IPR021456">
    <property type="entry name" value="DUF3107"/>
</dbReference>
<proteinExistence type="predicted"/>
<accession>A0A941HZ91</accession>
<organism evidence="1 2">
    <name type="scientific">Phycicoccus avicenniae</name>
    <dbReference type="NCBI Taxonomy" id="2828860"/>
    <lineage>
        <taxon>Bacteria</taxon>
        <taxon>Bacillati</taxon>
        <taxon>Actinomycetota</taxon>
        <taxon>Actinomycetes</taxon>
        <taxon>Micrococcales</taxon>
        <taxon>Intrasporangiaceae</taxon>
        <taxon>Phycicoccus</taxon>
    </lineage>
</organism>
<gene>
    <name evidence="1" type="ORF">KC207_11055</name>
</gene>
<dbReference type="AlphaFoldDB" id="A0A941HZ91"/>
<comment type="caution">
    <text evidence="1">The sequence shown here is derived from an EMBL/GenBank/DDBJ whole genome shotgun (WGS) entry which is preliminary data.</text>
</comment>
<protein>
    <submittedName>
        <fullName evidence="1">DUF3107 domain-containing protein</fullName>
    </submittedName>
</protein>
<keyword evidence="2" id="KW-1185">Reference proteome</keyword>
<dbReference type="RefSeq" id="WP_211603081.1">
    <property type="nucleotide sequence ID" value="NZ_JAGSNF010000015.1"/>
</dbReference>